<dbReference type="KEGG" id="mpt:Mpe_A3397"/>
<dbReference type="eggNOG" id="ENOG5032R98">
    <property type="taxonomic scope" value="Bacteria"/>
</dbReference>
<dbReference type="EMBL" id="CP000555">
    <property type="protein sequence ID" value="ABM96350.1"/>
    <property type="molecule type" value="Genomic_DNA"/>
</dbReference>
<feature type="chain" id="PRO_5002646396" description="DUF3108 domain-containing protein" evidence="1">
    <location>
        <begin position="32"/>
        <end position="240"/>
    </location>
</feature>
<feature type="signal peptide" evidence="1">
    <location>
        <begin position="1"/>
        <end position="31"/>
    </location>
</feature>
<dbReference type="HOGENOM" id="CLU_097827_0_0_4"/>
<dbReference type="RefSeq" id="WP_011830971.1">
    <property type="nucleotide sequence ID" value="NC_008825.1"/>
</dbReference>
<reference evidence="2 3" key="1">
    <citation type="journal article" date="2007" name="J. Bacteriol.">
        <title>Whole-genome analysis of the methyl tert-butyl ether-degrading beta-proteobacterium Methylibium petroleiphilum PM1.</title>
        <authorList>
            <person name="Kane S.R."/>
            <person name="Chakicherla A.Y."/>
            <person name="Chain P.S.G."/>
            <person name="Schmidt R."/>
            <person name="Shin M.W."/>
            <person name="Legler T.C."/>
            <person name="Scow K.M."/>
            <person name="Larimer F.W."/>
            <person name="Lucas S.M."/>
            <person name="Richardson P.M."/>
            <person name="Hristova K.R."/>
        </authorList>
    </citation>
    <scope>NUCLEOTIDE SEQUENCE [LARGE SCALE GENOMIC DNA]</scope>
    <source>
        <strain evidence="3">ATCC BAA-1232 / LMG 22953 / PM1</strain>
    </source>
</reference>
<gene>
    <name evidence="2" type="ordered locus">Mpe_A3397</name>
</gene>
<keyword evidence="1" id="KW-0732">Signal</keyword>
<organism evidence="2 3">
    <name type="scientific">Methylibium petroleiphilum (strain ATCC BAA-1232 / LMG 22953 / PM1)</name>
    <dbReference type="NCBI Taxonomy" id="420662"/>
    <lineage>
        <taxon>Bacteria</taxon>
        <taxon>Pseudomonadati</taxon>
        <taxon>Pseudomonadota</taxon>
        <taxon>Betaproteobacteria</taxon>
        <taxon>Burkholderiales</taxon>
        <taxon>Sphaerotilaceae</taxon>
        <taxon>Methylibium</taxon>
    </lineage>
</organism>
<dbReference type="AlphaFoldDB" id="A2SLB1"/>
<evidence type="ECO:0008006" key="4">
    <source>
        <dbReference type="Google" id="ProtNLM"/>
    </source>
</evidence>
<name>A2SLB1_METPP</name>
<evidence type="ECO:0000313" key="3">
    <source>
        <dbReference type="Proteomes" id="UP000000366"/>
    </source>
</evidence>
<proteinExistence type="predicted"/>
<protein>
    <recommendedName>
        <fullName evidence="4">DUF3108 domain-containing protein</fullName>
    </recommendedName>
</protein>
<accession>A2SLB1</accession>
<dbReference type="Proteomes" id="UP000000366">
    <property type="component" value="Chromosome"/>
</dbReference>
<evidence type="ECO:0000256" key="1">
    <source>
        <dbReference type="SAM" id="SignalP"/>
    </source>
</evidence>
<sequence length="240" mass="26602">MILAQAPIERSAITTLLLSAVVCTTTLPALAADPSEFSRAEKLVFVDHQLANVKAPASLRYTFVKSGSLEPGFEDEVRIDVKRKGKVCCTVDGNFLSGERKMKLPEIEEAQANPVILYFLERDIREMERLTKGKSGYFRKRIRMTMVDEAKVRDTKISYEGREVDAQEVSLNPYETDPLRARFEKYAQKRYTFVLASGVPGGVYQVRTALPGALPGDAPVLEEVMTLAGPAAGDKQPSKK</sequence>
<keyword evidence="3" id="KW-1185">Reference proteome</keyword>
<dbReference type="STRING" id="420662.Mpe_A3397"/>
<evidence type="ECO:0000313" key="2">
    <source>
        <dbReference type="EMBL" id="ABM96350.1"/>
    </source>
</evidence>